<dbReference type="InterPro" id="IPR050644">
    <property type="entry name" value="PG_Glycine_Bridge_Synth"/>
</dbReference>
<dbReference type="Gene3D" id="1.20.58.90">
    <property type="match status" value="1"/>
</dbReference>
<protein>
    <submittedName>
        <fullName evidence="8">Lipid II:glycine glycyltransferase</fullName>
        <ecNumber evidence="8">2.3.2.16</ecNumber>
    </submittedName>
</protein>
<organism evidence="8 9">
    <name type="scientific">Candidatus Nanogingivalis gingivitcus</name>
    <dbReference type="NCBI Taxonomy" id="2171992"/>
    <lineage>
        <taxon>Bacteria</taxon>
        <taxon>Candidatus Saccharimonadota</taxon>
        <taxon>Candidatus Nanosyncoccalia</taxon>
        <taxon>Candidatus Nanogingivales</taxon>
        <taxon>Candidatus Nanogingivalaceae</taxon>
        <taxon>Candidatus Nanogingivalis</taxon>
    </lineage>
</organism>
<name>A0ABY0FJC9_9BACT</name>
<sequence>MKSNYYFKHSNNINYQEFDSFVEKNGHLLQTSAWGKLKSKNGWHAEYIALYRGKEIVATCTILFRRLGALNYTLAYIPKGFVFIEKNEKVDSLIRDEIIKVSQQYKAVALDMEPNIARDDSIVAYFEKLGFKHQGFEADKFIYQTQFDMIVDLTKNEDIKDSFPKKNQKLLDKSIKEGLEFRKASIDEIDIFANLSDITSKRNSISLRKGSYYKQIVELFSESNNCDYFLVELNKETFKKEAEKKVKRMAKEIAGSEKRELNENAKVDLALKRKKLRSIEEDITKLDGNKPIYLAGCLVLYCGDMAYYLYAASSNEFRYLQPNVFMNYYAMMEAKKRGCTGYNLGGYKSKDDGLYPFKLSLGADSKEFVGIFSYVINKPIYKILKKGLAIRSKLKKIKKSLRK</sequence>
<dbReference type="InterPro" id="IPR016181">
    <property type="entry name" value="Acyl_CoA_acyltransferase"/>
</dbReference>
<evidence type="ECO:0000256" key="5">
    <source>
        <dbReference type="ARBA" id="ARBA00023315"/>
    </source>
</evidence>
<gene>
    <name evidence="8" type="primary">femX</name>
    <name evidence="8" type="ORF">G6CMJM_00599</name>
</gene>
<keyword evidence="9" id="KW-1185">Reference proteome</keyword>
<keyword evidence="3" id="KW-0133">Cell shape</keyword>
<dbReference type="GO" id="GO:0016746">
    <property type="term" value="F:acyltransferase activity"/>
    <property type="evidence" value="ECO:0007669"/>
    <property type="project" value="UniProtKB-KW"/>
</dbReference>
<dbReference type="EMBL" id="PRLK01000013">
    <property type="protein sequence ID" value="RYC72313.1"/>
    <property type="molecule type" value="Genomic_DNA"/>
</dbReference>
<proteinExistence type="inferred from homology"/>
<comment type="caution">
    <text evidence="8">The sequence shown here is derived from an EMBL/GenBank/DDBJ whole genome shotgun (WGS) entry which is preliminary data.</text>
</comment>
<dbReference type="Proteomes" id="UP001190925">
    <property type="component" value="Unassembled WGS sequence"/>
</dbReference>
<keyword evidence="7" id="KW-0175">Coiled coil</keyword>
<keyword evidence="2 8" id="KW-0808">Transferase</keyword>
<dbReference type="PROSITE" id="PS51191">
    <property type="entry name" value="FEMABX"/>
    <property type="match status" value="1"/>
</dbReference>
<dbReference type="Gene3D" id="3.40.630.30">
    <property type="match status" value="2"/>
</dbReference>
<evidence type="ECO:0000313" key="9">
    <source>
        <dbReference type="Proteomes" id="UP001190925"/>
    </source>
</evidence>
<dbReference type="RefSeq" id="WP_129718991.1">
    <property type="nucleotide sequence ID" value="NZ_PRLK01000013.1"/>
</dbReference>
<evidence type="ECO:0000313" key="8">
    <source>
        <dbReference type="EMBL" id="RYC72313.1"/>
    </source>
</evidence>
<evidence type="ECO:0000256" key="3">
    <source>
        <dbReference type="ARBA" id="ARBA00022960"/>
    </source>
</evidence>
<dbReference type="PANTHER" id="PTHR36174">
    <property type="entry name" value="LIPID II:GLYCINE GLYCYLTRANSFERASE"/>
    <property type="match status" value="1"/>
</dbReference>
<evidence type="ECO:0000256" key="2">
    <source>
        <dbReference type="ARBA" id="ARBA00022679"/>
    </source>
</evidence>
<reference evidence="8 9" key="1">
    <citation type="journal article" date="2018" name="bioRxiv">
        <title>Evidence of independent acquisition and adaption of ultra-small bacteria to human hosts across the highly diverse yet reduced genomes of the phylum Saccharibacteria.</title>
        <authorList>
            <person name="McLean J.S."/>
            <person name="Bor B."/>
            <person name="To T.T."/>
            <person name="Liu Q."/>
            <person name="Kearns K.A."/>
            <person name="Solden L.M."/>
            <person name="Wrighton K.C."/>
            <person name="He X."/>
            <person name="Shi W."/>
        </authorList>
    </citation>
    <scope>NUCLEOTIDE SEQUENCE [LARGE SCALE GENOMIC DNA]</scope>
    <source>
        <strain evidence="8 9">TM7_CMJM_G6_1_HOT_870</strain>
    </source>
</reference>
<dbReference type="EC" id="2.3.2.16" evidence="8"/>
<keyword evidence="4" id="KW-0573">Peptidoglycan synthesis</keyword>
<keyword evidence="6" id="KW-0961">Cell wall biogenesis/degradation</keyword>
<evidence type="ECO:0000256" key="6">
    <source>
        <dbReference type="ARBA" id="ARBA00023316"/>
    </source>
</evidence>
<comment type="similarity">
    <text evidence="1">Belongs to the FemABX family.</text>
</comment>
<dbReference type="Pfam" id="PF02388">
    <property type="entry name" value="FemAB"/>
    <property type="match status" value="1"/>
</dbReference>
<reference evidence="8 9" key="2">
    <citation type="journal article" date="2020" name="Cell Rep.">
        <title>Acquisition and Adaptation of Ultra-small Parasitic Reduced Genome Bacteria to Mammalian Hosts.</title>
        <authorList>
            <person name="McLean J.S."/>
            <person name="Bor B."/>
            <person name="Kerns K.A."/>
            <person name="Liu Q."/>
            <person name="To T.T."/>
            <person name="Solden L."/>
            <person name="Hendrickson E.L."/>
            <person name="Wrighton K."/>
            <person name="Shi W."/>
            <person name="He X."/>
        </authorList>
    </citation>
    <scope>NUCLEOTIDE SEQUENCE [LARGE SCALE GENOMIC DNA]</scope>
    <source>
        <strain evidence="8 9">TM7_CMJM_G6_1_HOT_870</strain>
    </source>
</reference>
<evidence type="ECO:0000256" key="4">
    <source>
        <dbReference type="ARBA" id="ARBA00022984"/>
    </source>
</evidence>
<dbReference type="InterPro" id="IPR003447">
    <property type="entry name" value="FEMABX"/>
</dbReference>
<feature type="coiled-coil region" evidence="7">
    <location>
        <begin position="239"/>
        <end position="282"/>
    </location>
</feature>
<accession>A0ABY0FJC9</accession>
<evidence type="ECO:0000256" key="7">
    <source>
        <dbReference type="SAM" id="Coils"/>
    </source>
</evidence>
<keyword evidence="5 8" id="KW-0012">Acyltransferase</keyword>
<dbReference type="PANTHER" id="PTHR36174:SF1">
    <property type="entry name" value="LIPID II:GLYCINE GLYCYLTRANSFERASE"/>
    <property type="match status" value="1"/>
</dbReference>
<evidence type="ECO:0000256" key="1">
    <source>
        <dbReference type="ARBA" id="ARBA00009943"/>
    </source>
</evidence>
<dbReference type="SUPFAM" id="SSF55729">
    <property type="entry name" value="Acyl-CoA N-acyltransferases (Nat)"/>
    <property type="match status" value="2"/>
</dbReference>